<dbReference type="GO" id="GO:0016829">
    <property type="term" value="F:lyase activity"/>
    <property type="evidence" value="ECO:0007669"/>
    <property type="project" value="UniProtKB-KW"/>
</dbReference>
<proteinExistence type="inferred from homology"/>
<dbReference type="GO" id="GO:0006635">
    <property type="term" value="P:fatty acid beta-oxidation"/>
    <property type="evidence" value="ECO:0007669"/>
    <property type="project" value="TreeGrafter"/>
</dbReference>
<dbReference type="Gene3D" id="3.90.226.10">
    <property type="entry name" value="2-enoyl-CoA Hydratase, Chain A, domain 1"/>
    <property type="match status" value="1"/>
</dbReference>
<name>A0A917RVZ3_9NOCA</name>
<evidence type="ECO:0000256" key="2">
    <source>
        <dbReference type="ARBA" id="ARBA00023098"/>
    </source>
</evidence>
<reference evidence="4" key="2">
    <citation type="submission" date="2020-09" db="EMBL/GenBank/DDBJ databases">
        <authorList>
            <person name="Sun Q."/>
            <person name="Zhou Y."/>
        </authorList>
    </citation>
    <scope>NUCLEOTIDE SEQUENCE</scope>
    <source>
        <strain evidence="4">CGMCC 4.3508</strain>
    </source>
</reference>
<dbReference type="PANTHER" id="PTHR11941:SF169">
    <property type="entry name" value="(7AS)-7A-METHYL-1,5-DIOXO-2,3,5,6,7,7A-HEXAHYDRO-1H-INDENE-CARBOXYL-COA HYDROLASE"/>
    <property type="match status" value="1"/>
</dbReference>
<dbReference type="Pfam" id="PF00378">
    <property type="entry name" value="ECH_1"/>
    <property type="match status" value="1"/>
</dbReference>
<gene>
    <name evidence="4" type="primary">paaG</name>
    <name evidence="4" type="ORF">GCM10011588_60830</name>
</gene>
<evidence type="ECO:0000256" key="1">
    <source>
        <dbReference type="ARBA" id="ARBA00005254"/>
    </source>
</evidence>
<protein>
    <submittedName>
        <fullName evidence="4">Enoyl-CoA hydratase</fullName>
    </submittedName>
</protein>
<reference evidence="4" key="1">
    <citation type="journal article" date="2014" name="Int. J. Syst. Evol. Microbiol.">
        <title>Complete genome sequence of Corynebacterium casei LMG S-19264T (=DSM 44701T), isolated from a smear-ripened cheese.</title>
        <authorList>
            <consortium name="US DOE Joint Genome Institute (JGI-PGF)"/>
            <person name="Walter F."/>
            <person name="Albersmeier A."/>
            <person name="Kalinowski J."/>
            <person name="Ruckert C."/>
        </authorList>
    </citation>
    <scope>NUCLEOTIDE SEQUENCE</scope>
    <source>
        <strain evidence="4">CGMCC 4.3508</strain>
    </source>
</reference>
<comment type="caution">
    <text evidence="4">The sequence shown here is derived from an EMBL/GenBank/DDBJ whole genome shotgun (WGS) entry which is preliminary data.</text>
</comment>
<dbReference type="InterPro" id="IPR029045">
    <property type="entry name" value="ClpP/crotonase-like_dom_sf"/>
</dbReference>
<dbReference type="SUPFAM" id="SSF52096">
    <property type="entry name" value="ClpP/crotonase"/>
    <property type="match status" value="1"/>
</dbReference>
<sequence>MAEFVSLSRLGSDDASGPGRGVAVLRIARPPMNLFDTQLIREIAAAAAACGADPAIAALVVYGDERVFGAGDDLAELAELPAEQAAAMAADLQAALNCLAAVPQPTVAAISGYALGAGLELALGADRRIIGDNAKLGFPQIDAGLIPLAGIRRLSLLIGPGPAKDLVYSGRFVEPDEAARLGLVDQVVAPDDVLGAAIDWARRFVDGPARALAAAKAVFEAGPHGHERARTEWAQLFATEDQRIGTRSYLRDGPGSAVFTGR</sequence>
<keyword evidence="5" id="KW-1185">Reference proteome</keyword>
<dbReference type="InterPro" id="IPR001753">
    <property type="entry name" value="Enoyl-CoA_hydra/iso"/>
</dbReference>
<keyword evidence="3" id="KW-0456">Lyase</keyword>
<comment type="similarity">
    <text evidence="1">Belongs to the enoyl-CoA hydratase/isomerase family.</text>
</comment>
<evidence type="ECO:0000313" key="4">
    <source>
        <dbReference type="EMBL" id="GGL38012.1"/>
    </source>
</evidence>
<dbReference type="CDD" id="cd06558">
    <property type="entry name" value="crotonase-like"/>
    <property type="match status" value="1"/>
</dbReference>
<dbReference type="EMBL" id="BMMH01000021">
    <property type="protein sequence ID" value="GGL38012.1"/>
    <property type="molecule type" value="Genomic_DNA"/>
</dbReference>
<dbReference type="RefSeq" id="WP_058854974.1">
    <property type="nucleotide sequence ID" value="NZ_BMMH01000021.1"/>
</dbReference>
<organism evidence="4 5">
    <name type="scientific">Nocardia jinanensis</name>
    <dbReference type="NCBI Taxonomy" id="382504"/>
    <lineage>
        <taxon>Bacteria</taxon>
        <taxon>Bacillati</taxon>
        <taxon>Actinomycetota</taxon>
        <taxon>Actinomycetes</taxon>
        <taxon>Mycobacteriales</taxon>
        <taxon>Nocardiaceae</taxon>
        <taxon>Nocardia</taxon>
    </lineage>
</organism>
<evidence type="ECO:0000313" key="5">
    <source>
        <dbReference type="Proteomes" id="UP000638263"/>
    </source>
</evidence>
<keyword evidence="2" id="KW-0443">Lipid metabolism</keyword>
<evidence type="ECO:0000256" key="3">
    <source>
        <dbReference type="ARBA" id="ARBA00023239"/>
    </source>
</evidence>
<accession>A0A917RVZ3</accession>
<dbReference type="AlphaFoldDB" id="A0A917RVZ3"/>
<dbReference type="Proteomes" id="UP000638263">
    <property type="component" value="Unassembled WGS sequence"/>
</dbReference>
<dbReference type="PANTHER" id="PTHR11941">
    <property type="entry name" value="ENOYL-COA HYDRATASE-RELATED"/>
    <property type="match status" value="1"/>
</dbReference>